<dbReference type="RefSeq" id="WP_343914492.1">
    <property type="nucleotide sequence ID" value="NZ_BAAAGE010000006.1"/>
</dbReference>
<dbReference type="EMBL" id="BAAAGE010000006">
    <property type="protein sequence ID" value="GAA0732078.1"/>
    <property type="molecule type" value="Genomic_DNA"/>
</dbReference>
<organism evidence="1 2">
    <name type="scientific">Aquimarina litoralis</name>
    <dbReference type="NCBI Taxonomy" id="584605"/>
    <lineage>
        <taxon>Bacteria</taxon>
        <taxon>Pseudomonadati</taxon>
        <taxon>Bacteroidota</taxon>
        <taxon>Flavobacteriia</taxon>
        <taxon>Flavobacteriales</taxon>
        <taxon>Flavobacteriaceae</taxon>
        <taxon>Aquimarina</taxon>
    </lineage>
</organism>
<dbReference type="Proteomes" id="UP001501758">
    <property type="component" value="Unassembled WGS sequence"/>
</dbReference>
<dbReference type="Pfam" id="PF17642">
    <property type="entry name" value="TssD"/>
    <property type="match status" value="1"/>
</dbReference>
<sequence>MSFKATLYIFEKEYPLLDLDYNLIQNTDDTGRPNSRVHGGKINVSVQATKDDSGIEETMISATQMVEGKIVVYKRDGMQKDFEIKFANTYLSFLKYRFNHQSTDNLVMDITFSALIMEIRNSIYESPVNPNNPFSQENIPVTVKETPQTTITRIVWMNADDQEEGISEIGITQKASLFAEINNPEGSTVNITIEKEDGTEFENGEKQLLFTETVSHDGRVEISPFEIKEQWEEFKTADIDKLIAKVEHNGVSKKSNPLQIIPKPKATLHFRPHSGWSGEFGFDWMRIEDTSIDGDVDYEQNVGEYGTVYATQPGAVFTPKDYSVLENEYNPTNINNRKDAAGNPIQYYTPWLTIYRKPNAVNAPYAELELLTEVDVQPDELYIEFPKKHFDITGAIDDPNDATLKHYKLGAAMMGVTSTGNPNKTTIQLQCIHTLSKDETIKVWAAKKKTNGTLDAPVLSGMLKVRANNKINRRVSKIVFVNVITNINGLRNPVNGIIAANTTSQENYLSPFLKQALIRSDVENENLDLFDASLPEVQTLNTDYTLARGRNKIFNKYSNSGGTSLVNFLTQKFNAKPAFAKYANYYKVFFLGEAGGRMNGRNIVGLGGHANGIPSKECVMYANPMPFFVAHELMHCMGLYHSFDNNGTYTFKIGQTENIMDYSHVARYATPNGTLTQISTWKWQWEILKNSNENET</sequence>
<accession>A0ABP3UEP3</accession>
<name>A0ABP3UEP3_9FLAO</name>
<proteinExistence type="predicted"/>
<keyword evidence="2" id="KW-1185">Reference proteome</keyword>
<evidence type="ECO:0000313" key="2">
    <source>
        <dbReference type="Proteomes" id="UP001501758"/>
    </source>
</evidence>
<dbReference type="InterPro" id="IPR041408">
    <property type="entry name" value="Hcp_Tssd"/>
</dbReference>
<evidence type="ECO:0000313" key="1">
    <source>
        <dbReference type="EMBL" id="GAA0732078.1"/>
    </source>
</evidence>
<protein>
    <recommendedName>
        <fullName evidence="3">Metallo-peptidase family M12B Reprolysin-like</fullName>
    </recommendedName>
</protein>
<evidence type="ECO:0008006" key="3">
    <source>
        <dbReference type="Google" id="ProtNLM"/>
    </source>
</evidence>
<dbReference type="SUPFAM" id="SSF55486">
    <property type="entry name" value="Metalloproteases ('zincins'), catalytic domain"/>
    <property type="match status" value="1"/>
</dbReference>
<gene>
    <name evidence="1" type="ORF">GCM10009430_44920</name>
</gene>
<comment type="caution">
    <text evidence="1">The sequence shown here is derived from an EMBL/GenBank/DDBJ whole genome shotgun (WGS) entry which is preliminary data.</text>
</comment>
<reference evidence="2" key="1">
    <citation type="journal article" date="2019" name="Int. J. Syst. Evol. Microbiol.">
        <title>The Global Catalogue of Microorganisms (GCM) 10K type strain sequencing project: providing services to taxonomists for standard genome sequencing and annotation.</title>
        <authorList>
            <consortium name="The Broad Institute Genomics Platform"/>
            <consortium name="The Broad Institute Genome Sequencing Center for Infectious Disease"/>
            <person name="Wu L."/>
            <person name="Ma J."/>
        </authorList>
    </citation>
    <scope>NUCLEOTIDE SEQUENCE [LARGE SCALE GENOMIC DNA]</scope>
    <source>
        <strain evidence="2">JCM 15974</strain>
    </source>
</reference>